<dbReference type="SMART" id="SM00847">
    <property type="entry name" value="HA2"/>
    <property type="match status" value="1"/>
</dbReference>
<dbReference type="InterPro" id="IPR007502">
    <property type="entry name" value="Helicase-assoc_dom"/>
</dbReference>
<dbReference type="InterPro" id="IPR048333">
    <property type="entry name" value="HA2_WH"/>
</dbReference>
<keyword evidence="4" id="KW-0067">ATP-binding</keyword>
<dbReference type="SMART" id="SM00382">
    <property type="entry name" value="AAA"/>
    <property type="match status" value="1"/>
</dbReference>
<dbReference type="InterPro" id="IPR024590">
    <property type="entry name" value="HrpA_C"/>
</dbReference>
<dbReference type="InterPro" id="IPR003593">
    <property type="entry name" value="AAA+_ATPase"/>
</dbReference>
<evidence type="ECO:0000256" key="1">
    <source>
        <dbReference type="ARBA" id="ARBA00022741"/>
    </source>
</evidence>
<comment type="caution">
    <text evidence="7">The sequence shown here is derived from an EMBL/GenBank/DDBJ whole genome shotgun (WGS) entry which is preliminary data.</text>
</comment>
<dbReference type="EMBL" id="LVJN01000018">
    <property type="protein sequence ID" value="OSM05255.1"/>
    <property type="molecule type" value="Genomic_DNA"/>
</dbReference>
<dbReference type="Pfam" id="PF00271">
    <property type="entry name" value="Helicase_C"/>
    <property type="match status" value="1"/>
</dbReference>
<dbReference type="STRING" id="1434232.MAIT1_03421"/>
<evidence type="ECO:0000259" key="6">
    <source>
        <dbReference type="PROSITE" id="PS51194"/>
    </source>
</evidence>
<dbReference type="PROSITE" id="PS51192">
    <property type="entry name" value="HELICASE_ATP_BIND_1"/>
    <property type="match status" value="1"/>
</dbReference>
<dbReference type="Gene3D" id="1.20.120.1080">
    <property type="match status" value="1"/>
</dbReference>
<evidence type="ECO:0000256" key="4">
    <source>
        <dbReference type="ARBA" id="ARBA00022840"/>
    </source>
</evidence>
<dbReference type="RefSeq" id="WP_085441880.1">
    <property type="nucleotide sequence ID" value="NZ_LVJN01000018.1"/>
</dbReference>
<protein>
    <submittedName>
        <fullName evidence="7">Putative ATP-dependent helicase HrpA</fullName>
    </submittedName>
</protein>
<dbReference type="PROSITE" id="PS51194">
    <property type="entry name" value="HELICASE_CTER"/>
    <property type="match status" value="1"/>
</dbReference>
<dbReference type="PANTHER" id="PTHR18934:SF99">
    <property type="entry name" value="ATP-DEPENDENT RNA HELICASE DHX37-RELATED"/>
    <property type="match status" value="1"/>
</dbReference>
<dbReference type="FunFam" id="1.20.120.1080:FF:000005">
    <property type="entry name" value="ATP-dependent helicase HrpA"/>
    <property type="match status" value="1"/>
</dbReference>
<dbReference type="Pfam" id="PF07717">
    <property type="entry name" value="OB_NTP_bind"/>
    <property type="match status" value="1"/>
</dbReference>
<dbReference type="NCBIfam" id="NF008348">
    <property type="entry name" value="PRK11131.1"/>
    <property type="match status" value="1"/>
</dbReference>
<dbReference type="GO" id="GO:0016787">
    <property type="term" value="F:hydrolase activity"/>
    <property type="evidence" value="ECO:0007669"/>
    <property type="project" value="UniProtKB-KW"/>
</dbReference>
<keyword evidence="8" id="KW-1185">Reference proteome</keyword>
<gene>
    <name evidence="7" type="ORF">MAIT1_03421</name>
</gene>
<accession>A0A1Y2K8Z0</accession>
<dbReference type="SMART" id="SM00487">
    <property type="entry name" value="DEXDc"/>
    <property type="match status" value="1"/>
</dbReference>
<name>A0A1Y2K8Z0_9PROT</name>
<reference evidence="7 8" key="1">
    <citation type="journal article" date="2016" name="BMC Genomics">
        <title>Combined genomic and structural analyses of a cultured magnetotactic bacterium reveals its niche adaptation to a dynamic environment.</title>
        <authorList>
            <person name="Araujo A.C."/>
            <person name="Morillo V."/>
            <person name="Cypriano J."/>
            <person name="Teixeira L.C."/>
            <person name="Leao P."/>
            <person name="Lyra S."/>
            <person name="Almeida L.G."/>
            <person name="Bazylinski D.A."/>
            <person name="Vasconcellos A.T."/>
            <person name="Abreu F."/>
            <person name="Lins U."/>
        </authorList>
    </citation>
    <scope>NUCLEOTIDE SEQUENCE [LARGE SCALE GENOMIC DNA]</scope>
    <source>
        <strain evidence="7 8">IT-1</strain>
    </source>
</reference>
<dbReference type="GO" id="GO:0003723">
    <property type="term" value="F:RNA binding"/>
    <property type="evidence" value="ECO:0007669"/>
    <property type="project" value="TreeGrafter"/>
</dbReference>
<dbReference type="SUPFAM" id="SSF52540">
    <property type="entry name" value="P-loop containing nucleoside triphosphate hydrolases"/>
    <property type="match status" value="1"/>
</dbReference>
<evidence type="ECO:0000256" key="3">
    <source>
        <dbReference type="ARBA" id="ARBA00022806"/>
    </source>
</evidence>
<dbReference type="SMART" id="SM00490">
    <property type="entry name" value="HELICc"/>
    <property type="match status" value="1"/>
</dbReference>
<dbReference type="InterPro" id="IPR011545">
    <property type="entry name" value="DEAD/DEAH_box_helicase_dom"/>
</dbReference>
<dbReference type="PANTHER" id="PTHR18934">
    <property type="entry name" value="ATP-DEPENDENT RNA HELICASE"/>
    <property type="match status" value="1"/>
</dbReference>
<dbReference type="OrthoDB" id="9805617at2"/>
<evidence type="ECO:0000256" key="2">
    <source>
        <dbReference type="ARBA" id="ARBA00022801"/>
    </source>
</evidence>
<dbReference type="GO" id="GO:0005524">
    <property type="term" value="F:ATP binding"/>
    <property type="evidence" value="ECO:0007669"/>
    <property type="project" value="UniProtKB-KW"/>
</dbReference>
<sequence length="1318" mass="148994">MSQAAKHPKQRLNTLWTQLDNALRRDQTRLRRRIQGAQKAVKQNRGPKEETLLELEQAVSDAVTRRDERVRAIPEPNFPEQLPVSARRDEIAAAIREHQVVVLCGETGSGKTTQLPKICLQLGRGVNGFIGVTQPRRIAARAIAEYLAEDLGSAVGETVGYKVRFHDRVNAHSLVKVMTDGMLLAETQQDRWLEDYDTLIVDEAHERSLNIDFLLGYIKRILPRRPDLKLIISSATLDTEKFSKHFDNAPIIEVSGRAYPVETRYAPITLRDEDEDEVFPAPGKQQQADLRIAAILDAVDELFRDTDNGDVLVFLPGEREIRETAEALRKHHPPHTEVLGLYARLSAAEQHRIFHPGDKRRVILATNIAETSLTVPRIRGVVDTGLARISRYSGRTQVQRLPIENISQASANQRKGRCGRIADGICIRLYSEEEFLNRPEHTDPEALRTSLAAVILSMKSLNLGDPLDFPFIDPPRPNAVRDGLRLLDELGAIEADGALTEVGRHLAKLPVDPRIGRILLAANERGVLTEALIIAAALSTQDPRERPDDQKQKADDAHRRFADNRSEFLAQINLWRFIEKGQRQAGSANKFRKFLKQNFLSWVRVREWRDIHQQLTITIKELGFRPNMTEAAYEPLHQSILTGLLGNIGFKVEKRQFDGTRQLKFHVFPGSHLYAKPPKWIMSAELAETSKLYARQCAKIEPEWVELVAPHQVQKQTFEPHWSKRAGQVSAYERVSLLGLTLVPKRLVHYGPIDPVASRQIFIQEALVAGEIHSDAPFHLHNRRLIAEAEELEHRARARGILAEDYELFRFFDEALPEWVVSVRDLTRWRRNAEKKNPKALFLPRDLVIHSDESDISGEEFPGHLTILGQEIALEYQFTPGHGTDGVSAHIPLPALAQMPAAPFEWLVPGMLEEKLLALLKTLPKSLRRPMVPLPDAARTLMRDLTFGDGRLIDAVERVVEKRYRVAISRDDWDLSRAPEHLTLNFKVLEPKTGRLLAQGRDLTALQAQLGAEAKTEFDALPKSSHEISGKTSWQFGAIDERVDIGRAGRPLYAYPALTDEGDTVALKLYDAPLAARNAHERGLRRLFLLQLPSIAKTLLKNPPINKAAQVGLGEIERRELLNREFAFAAAQRAFIDPAGGAERIRTEAQFLAAFEAGRAHLMPQADKMARLLESIHSARELLKKRLKAPKHPAERHLAGSIKTHLAALLYPGFLLQTPLDQLAHYPRYLKAAFLRLERGGASLEKDKQKLEQVAVWEAKLEKLKAKREADAPWPEEMQAFRWMIEEYRVSLFAQDLKTAIPVSEKRLEKQYDAIPAQ</sequence>
<dbReference type="InterPro" id="IPR014001">
    <property type="entry name" value="Helicase_ATP-bd"/>
</dbReference>
<dbReference type="InterPro" id="IPR001650">
    <property type="entry name" value="Helicase_C-like"/>
</dbReference>
<dbReference type="CDD" id="cd18791">
    <property type="entry name" value="SF2_C_RHA"/>
    <property type="match status" value="1"/>
</dbReference>
<organism evidence="7 8">
    <name type="scientific">Magnetofaba australis IT-1</name>
    <dbReference type="NCBI Taxonomy" id="1434232"/>
    <lineage>
        <taxon>Bacteria</taxon>
        <taxon>Pseudomonadati</taxon>
        <taxon>Pseudomonadota</taxon>
        <taxon>Magnetococcia</taxon>
        <taxon>Magnetococcales</taxon>
        <taxon>Magnetococcaceae</taxon>
        <taxon>Magnetofaba</taxon>
    </lineage>
</organism>
<dbReference type="Pfam" id="PF21010">
    <property type="entry name" value="HA2_C"/>
    <property type="match status" value="1"/>
</dbReference>
<evidence type="ECO:0000313" key="7">
    <source>
        <dbReference type="EMBL" id="OSM05255.1"/>
    </source>
</evidence>
<keyword evidence="1" id="KW-0547">Nucleotide-binding</keyword>
<dbReference type="FunFam" id="3.40.50.300:FF:000575">
    <property type="entry name" value="ATP-dependent helicase hrpA"/>
    <property type="match status" value="1"/>
</dbReference>
<dbReference type="Pfam" id="PF11898">
    <property type="entry name" value="DUF3418"/>
    <property type="match status" value="1"/>
</dbReference>
<dbReference type="InterPro" id="IPR027417">
    <property type="entry name" value="P-loop_NTPase"/>
</dbReference>
<evidence type="ECO:0000259" key="5">
    <source>
        <dbReference type="PROSITE" id="PS51192"/>
    </source>
</evidence>
<dbReference type="Pfam" id="PF00270">
    <property type="entry name" value="DEAD"/>
    <property type="match status" value="1"/>
</dbReference>
<dbReference type="InterPro" id="IPR010222">
    <property type="entry name" value="RNA_helicase_HrpA"/>
</dbReference>
<dbReference type="Pfam" id="PF04408">
    <property type="entry name" value="WHD_HA2"/>
    <property type="match status" value="1"/>
</dbReference>
<dbReference type="Gene3D" id="3.40.50.300">
    <property type="entry name" value="P-loop containing nucleotide triphosphate hydrolases"/>
    <property type="match status" value="2"/>
</dbReference>
<keyword evidence="3 7" id="KW-0347">Helicase</keyword>
<evidence type="ECO:0000313" key="8">
    <source>
        <dbReference type="Proteomes" id="UP000194003"/>
    </source>
</evidence>
<feature type="domain" description="Helicase C-terminal" evidence="6">
    <location>
        <begin position="298"/>
        <end position="462"/>
    </location>
</feature>
<proteinExistence type="predicted"/>
<dbReference type="GO" id="GO:0003724">
    <property type="term" value="F:RNA helicase activity"/>
    <property type="evidence" value="ECO:0007669"/>
    <property type="project" value="InterPro"/>
</dbReference>
<feature type="domain" description="Helicase ATP-binding" evidence="5">
    <location>
        <begin position="92"/>
        <end position="255"/>
    </location>
</feature>
<dbReference type="Proteomes" id="UP000194003">
    <property type="component" value="Unassembled WGS sequence"/>
</dbReference>
<dbReference type="NCBIfam" id="TIGR01967">
    <property type="entry name" value="DEAH_box_HrpA"/>
    <property type="match status" value="1"/>
</dbReference>
<dbReference type="InterPro" id="IPR011709">
    <property type="entry name" value="DEAD-box_helicase_OB_fold"/>
</dbReference>
<keyword evidence="2" id="KW-0378">Hydrolase</keyword>